<evidence type="ECO:0000313" key="1">
    <source>
        <dbReference type="EMBL" id="KAK9412764.1"/>
    </source>
</evidence>
<dbReference type="EMBL" id="JARVKF010000449">
    <property type="protein sequence ID" value="KAK9412764.1"/>
    <property type="molecule type" value="Genomic_DNA"/>
</dbReference>
<comment type="caution">
    <text evidence="1">The sequence shown here is derived from an EMBL/GenBank/DDBJ whole genome shotgun (WGS) entry which is preliminary data.</text>
</comment>
<accession>A0ABR2UDZ9</accession>
<organism evidence="1 2">
    <name type="scientific">Seiridium unicorne</name>
    <dbReference type="NCBI Taxonomy" id="138068"/>
    <lineage>
        <taxon>Eukaryota</taxon>
        <taxon>Fungi</taxon>
        <taxon>Dikarya</taxon>
        <taxon>Ascomycota</taxon>
        <taxon>Pezizomycotina</taxon>
        <taxon>Sordariomycetes</taxon>
        <taxon>Xylariomycetidae</taxon>
        <taxon>Amphisphaeriales</taxon>
        <taxon>Sporocadaceae</taxon>
        <taxon>Seiridium</taxon>
    </lineage>
</organism>
<name>A0ABR2UDZ9_9PEZI</name>
<reference evidence="1 2" key="1">
    <citation type="journal article" date="2024" name="J. Plant Pathol.">
        <title>Sequence and assembly of the genome of Seiridium unicorne, isolate CBS 538.82, causal agent of cypress canker disease.</title>
        <authorList>
            <person name="Scali E."/>
            <person name="Rocca G.D."/>
            <person name="Danti R."/>
            <person name="Garbelotto M."/>
            <person name="Barberini S."/>
            <person name="Baroncelli R."/>
            <person name="Emiliani G."/>
        </authorList>
    </citation>
    <scope>NUCLEOTIDE SEQUENCE [LARGE SCALE GENOMIC DNA]</scope>
    <source>
        <strain evidence="1 2">BM-138-508</strain>
    </source>
</reference>
<evidence type="ECO:0000313" key="2">
    <source>
        <dbReference type="Proteomes" id="UP001408356"/>
    </source>
</evidence>
<gene>
    <name evidence="1" type="ORF">SUNI508_12363</name>
</gene>
<sequence length="911" mass="103144">MASPNARLSVGKAPSQRRLWQGHVKPGVVRQDPSASFDTKTKSACTINQDLWRKSEEKLLIFKEQNPDLHGLVPKPFTLQDLLARNPVRQLAYSICANGNQATLFQNQTSSGISQPITFTLDWPSLDVPFSSGYTTNQLAAQIKDICERIGKDSSAIHDNSKLAIRNRAVQSLGLKPSEFKYYLRAAKYDPAIYWGNGGNRRVYYGHAVVFDPRSTDKKHTLVAIEIDCDRILPTAPIPKPDESVAYICNPESRRPFAQSVHPPPVLVDQYVHIPPGLSDEERIRHQCAVDLVHFLIRDFDGSCEPVQDVKDKIAMASISYLDQPETGRNLGGVWRGKSLCYPSRSLNTSALRPARGVEGLLKKSDVGKVPNINIHSPAYLRANSAIEAMTQASVLGRHFVDVWKTGILEGDAENDRISDEDTPPTELNCYGDQFWHFHACPACNSPALCSTFHRIAELSLDVCSRCIRKSVDTIIKEWVPDGLLPNIYVLGGSLVNADFRAAHLREKTREERSAAIKEVRRDLSQFETKAFDGKVMWKDSYCSLHETLLDKDERYQSVSGLFRSPFGASIDGVFQLAKHPVTGSHGYHIAGNVVVTTESLNRIKYRSPPVVLKALSQYRNADTDDELDNAFRGLVNDHINNTIWPRRNSAKAESLTDSEFQSIRLGMRSGQLYRQPCSEDAPFQTLSKASDLQRESAAWRPSEFDWLWKQCQEAASMHGFGNDENQRLWTTKDEQGNSVPFPFDPRSKPYVKWSWWHLWCLLRERHQRMKTRCNKYWPTDCDIHTFLLVLLHSHFEHLQTDAQQLVAKRTKDPSIPTRDPIPRDALGICPVPWNKARNSLSVAKRHHGQQMRSGFRTLRPERQSDEFDPNSCNISADTQACNFGFHNHTEDTWPDIAKQLDHLRVDDGSF</sequence>
<dbReference type="Proteomes" id="UP001408356">
    <property type="component" value="Unassembled WGS sequence"/>
</dbReference>
<proteinExistence type="predicted"/>
<protein>
    <submittedName>
        <fullName evidence="1">Uncharacterized protein</fullName>
    </submittedName>
</protein>
<keyword evidence="2" id="KW-1185">Reference proteome</keyword>